<keyword evidence="2" id="KW-0238">DNA-binding</keyword>
<dbReference type="GO" id="GO:0003700">
    <property type="term" value="F:DNA-binding transcription factor activity"/>
    <property type="evidence" value="ECO:0007669"/>
    <property type="project" value="InterPro"/>
</dbReference>
<dbReference type="Pfam" id="PF02311">
    <property type="entry name" value="AraC_binding"/>
    <property type="match status" value="1"/>
</dbReference>
<sequence>MNNGKQAGARMTEDRILRSDDGAGLERIEAFFQGHGYEPHRHDTYAIGITLAGVQRFHYRKEARTSLPGQTMVIHPDELHDGKAGTAAGFLYRIAYIEPAVLQQILGNAPLPYIDDGVSKDPSLYHATRRLLSDIAVRHSPLERDHHLMNVANALQSLSRLTHQPNRGDRRSAHLAREYIHDNLDKVVTLDELARITGRDRWNLCRDFRSCFATSPYRYLTMRRLDLVRRLISNGRSLAESSAIAGFADQSHMTRQFVNTYGISPARWRELKSTRPCHRWQSIML</sequence>
<evidence type="ECO:0000313" key="5">
    <source>
        <dbReference type="EMBL" id="AYR25605.1"/>
    </source>
</evidence>
<dbReference type="EMBL" id="CP024996">
    <property type="protein sequence ID" value="AYR25605.1"/>
    <property type="molecule type" value="Genomic_DNA"/>
</dbReference>
<dbReference type="PROSITE" id="PS01124">
    <property type="entry name" value="HTH_ARAC_FAMILY_2"/>
    <property type="match status" value="1"/>
</dbReference>
<dbReference type="Gene3D" id="1.10.10.60">
    <property type="entry name" value="Homeodomain-like"/>
    <property type="match status" value="1"/>
</dbReference>
<dbReference type="GO" id="GO:0043565">
    <property type="term" value="F:sequence-specific DNA binding"/>
    <property type="evidence" value="ECO:0007669"/>
    <property type="project" value="InterPro"/>
</dbReference>
<gene>
    <name evidence="5" type="ORF">RC54_18055</name>
</gene>
<protein>
    <submittedName>
        <fullName evidence="5">AraC family transcriptional regulator</fullName>
    </submittedName>
</protein>
<evidence type="ECO:0000256" key="1">
    <source>
        <dbReference type="ARBA" id="ARBA00023015"/>
    </source>
</evidence>
<dbReference type="RefSeq" id="WP_082803163.1">
    <property type="nucleotide sequence ID" value="NZ_CP024996.1"/>
</dbReference>
<feature type="domain" description="HTH araC/xylS-type" evidence="4">
    <location>
        <begin position="174"/>
        <end position="271"/>
    </location>
</feature>
<evidence type="ECO:0000313" key="6">
    <source>
        <dbReference type="Proteomes" id="UP000269199"/>
    </source>
</evidence>
<dbReference type="SUPFAM" id="SSF51215">
    <property type="entry name" value="Regulatory protein AraC"/>
    <property type="match status" value="1"/>
</dbReference>
<dbReference type="InterPro" id="IPR003313">
    <property type="entry name" value="AraC-bd"/>
</dbReference>
<dbReference type="InterPro" id="IPR018060">
    <property type="entry name" value="HTH_AraC"/>
</dbReference>
<proteinExistence type="predicted"/>
<accession>A0AAD0U9Q5</accession>
<organism evidence="5 6">
    <name type="scientific">Herbaspirillum rubrisubalbicans</name>
    <dbReference type="NCBI Taxonomy" id="80842"/>
    <lineage>
        <taxon>Bacteria</taxon>
        <taxon>Pseudomonadati</taxon>
        <taxon>Pseudomonadota</taxon>
        <taxon>Betaproteobacteria</taxon>
        <taxon>Burkholderiales</taxon>
        <taxon>Oxalobacteraceae</taxon>
        <taxon>Herbaspirillum</taxon>
    </lineage>
</organism>
<keyword evidence="3" id="KW-0804">Transcription</keyword>
<dbReference type="InterPro" id="IPR050204">
    <property type="entry name" value="AraC_XylS_family_regulators"/>
</dbReference>
<evidence type="ECO:0000259" key="4">
    <source>
        <dbReference type="PROSITE" id="PS01124"/>
    </source>
</evidence>
<dbReference type="AlphaFoldDB" id="A0AAD0U9Q5"/>
<dbReference type="SUPFAM" id="SSF46689">
    <property type="entry name" value="Homeodomain-like"/>
    <property type="match status" value="2"/>
</dbReference>
<evidence type="ECO:0000256" key="2">
    <source>
        <dbReference type="ARBA" id="ARBA00023125"/>
    </source>
</evidence>
<dbReference type="PANTHER" id="PTHR46796">
    <property type="entry name" value="HTH-TYPE TRANSCRIPTIONAL ACTIVATOR RHAS-RELATED"/>
    <property type="match status" value="1"/>
</dbReference>
<dbReference type="Proteomes" id="UP000269199">
    <property type="component" value="Chromosome"/>
</dbReference>
<dbReference type="InterPro" id="IPR037923">
    <property type="entry name" value="HTH-like"/>
</dbReference>
<dbReference type="InterPro" id="IPR009057">
    <property type="entry name" value="Homeodomain-like_sf"/>
</dbReference>
<keyword evidence="1" id="KW-0805">Transcription regulation</keyword>
<evidence type="ECO:0000256" key="3">
    <source>
        <dbReference type="ARBA" id="ARBA00023163"/>
    </source>
</evidence>
<name>A0AAD0U9Q5_9BURK</name>
<reference evidence="5 6" key="1">
    <citation type="submission" date="2017-11" db="EMBL/GenBank/DDBJ databases">
        <title>Complete genome sequence of Herbaspirillum rubrisubalbicans DSM 11543.</title>
        <authorList>
            <person name="Chen M."/>
            <person name="An Q."/>
        </authorList>
    </citation>
    <scope>NUCLEOTIDE SEQUENCE [LARGE SCALE GENOMIC DNA]</scope>
    <source>
        <strain evidence="5 6">DSM 11543</strain>
    </source>
</reference>
<dbReference type="SMART" id="SM00342">
    <property type="entry name" value="HTH_ARAC"/>
    <property type="match status" value="1"/>
</dbReference>
<dbReference type="Pfam" id="PF12833">
    <property type="entry name" value="HTH_18"/>
    <property type="match status" value="1"/>
</dbReference>
<dbReference type="PANTHER" id="PTHR46796:SF2">
    <property type="entry name" value="TRANSCRIPTIONAL REGULATORY PROTEIN"/>
    <property type="match status" value="1"/>
</dbReference>